<sequence>MVALKGFEGVKRQPMFSHVPRRKVECIGQRLERLAGVYKSRDLGRLAHFTTGHPTRKHLQPSTPPKRLRHVTCIACSCIACNTPPVSSPRYLVTHCFRNCRAPRLRLLHV</sequence>
<accession>A0A4Y2VGC0</accession>
<reference evidence="1 2" key="1">
    <citation type="journal article" date="2019" name="Sci. Rep.">
        <title>Orb-weaving spider Araneus ventricosus genome elucidates the spidroin gene catalogue.</title>
        <authorList>
            <person name="Kono N."/>
            <person name="Nakamura H."/>
            <person name="Ohtoshi R."/>
            <person name="Moran D.A.P."/>
            <person name="Shinohara A."/>
            <person name="Yoshida Y."/>
            <person name="Fujiwara M."/>
            <person name="Mori M."/>
            <person name="Tomita M."/>
            <person name="Arakawa K."/>
        </authorList>
    </citation>
    <scope>NUCLEOTIDE SEQUENCE [LARGE SCALE GENOMIC DNA]</scope>
</reference>
<name>A0A4Y2VGC0_ARAVE</name>
<gene>
    <name evidence="1" type="ORF">AVEN_147548_1</name>
</gene>
<evidence type="ECO:0000313" key="1">
    <source>
        <dbReference type="EMBL" id="GBO22710.1"/>
    </source>
</evidence>
<keyword evidence="2" id="KW-1185">Reference proteome</keyword>
<organism evidence="1 2">
    <name type="scientific">Araneus ventricosus</name>
    <name type="common">Orbweaver spider</name>
    <name type="synonym">Epeira ventricosa</name>
    <dbReference type="NCBI Taxonomy" id="182803"/>
    <lineage>
        <taxon>Eukaryota</taxon>
        <taxon>Metazoa</taxon>
        <taxon>Ecdysozoa</taxon>
        <taxon>Arthropoda</taxon>
        <taxon>Chelicerata</taxon>
        <taxon>Arachnida</taxon>
        <taxon>Araneae</taxon>
        <taxon>Araneomorphae</taxon>
        <taxon>Entelegynae</taxon>
        <taxon>Araneoidea</taxon>
        <taxon>Araneidae</taxon>
        <taxon>Araneus</taxon>
    </lineage>
</organism>
<dbReference type="Proteomes" id="UP000499080">
    <property type="component" value="Unassembled WGS sequence"/>
</dbReference>
<comment type="caution">
    <text evidence="1">The sequence shown here is derived from an EMBL/GenBank/DDBJ whole genome shotgun (WGS) entry which is preliminary data.</text>
</comment>
<dbReference type="AlphaFoldDB" id="A0A4Y2VGC0"/>
<proteinExistence type="predicted"/>
<dbReference type="EMBL" id="BGPR01045770">
    <property type="protein sequence ID" value="GBO22710.1"/>
    <property type="molecule type" value="Genomic_DNA"/>
</dbReference>
<evidence type="ECO:0000313" key="2">
    <source>
        <dbReference type="Proteomes" id="UP000499080"/>
    </source>
</evidence>
<protein>
    <submittedName>
        <fullName evidence="1">Uncharacterized protein</fullName>
    </submittedName>
</protein>